<gene>
    <name evidence="1" type="ORF">PXEA_LOCUS25808</name>
</gene>
<reference evidence="1" key="1">
    <citation type="submission" date="2018-11" db="EMBL/GenBank/DDBJ databases">
        <authorList>
            <consortium name="Pathogen Informatics"/>
        </authorList>
    </citation>
    <scope>NUCLEOTIDE SEQUENCE</scope>
</reference>
<keyword evidence="2" id="KW-1185">Reference proteome</keyword>
<sequence>MVSEVYRWQWRWGGVECELDNSQIHGLLGPLPRLLGHLLGLLHGAVHLSCDVVVVQQKVWFSPLRPGEEDQSAVLIATLLQGAVWKPSLTVSMALILEPLTLVTHSVRPLTDTIALTGISLPRAGKRLNCLRVNCVLLREGAGEGRSGEVEKGREFKTGNNDKYFGTALLF</sequence>
<evidence type="ECO:0000313" key="2">
    <source>
        <dbReference type="Proteomes" id="UP000784294"/>
    </source>
</evidence>
<comment type="caution">
    <text evidence="1">The sequence shown here is derived from an EMBL/GenBank/DDBJ whole genome shotgun (WGS) entry which is preliminary data.</text>
</comment>
<accession>A0A3S5AUI6</accession>
<protein>
    <submittedName>
        <fullName evidence="1">Uncharacterized protein</fullName>
    </submittedName>
</protein>
<dbReference type="AlphaFoldDB" id="A0A3S5AUI6"/>
<name>A0A3S5AUI6_9PLAT</name>
<organism evidence="1 2">
    <name type="scientific">Protopolystoma xenopodis</name>
    <dbReference type="NCBI Taxonomy" id="117903"/>
    <lineage>
        <taxon>Eukaryota</taxon>
        <taxon>Metazoa</taxon>
        <taxon>Spiralia</taxon>
        <taxon>Lophotrochozoa</taxon>
        <taxon>Platyhelminthes</taxon>
        <taxon>Monogenea</taxon>
        <taxon>Polyopisthocotylea</taxon>
        <taxon>Polystomatidea</taxon>
        <taxon>Polystomatidae</taxon>
        <taxon>Protopolystoma</taxon>
    </lineage>
</organism>
<dbReference type="EMBL" id="CAAALY010133526">
    <property type="protein sequence ID" value="VEL32368.1"/>
    <property type="molecule type" value="Genomic_DNA"/>
</dbReference>
<evidence type="ECO:0000313" key="1">
    <source>
        <dbReference type="EMBL" id="VEL32368.1"/>
    </source>
</evidence>
<proteinExistence type="predicted"/>
<dbReference type="Proteomes" id="UP000784294">
    <property type="component" value="Unassembled WGS sequence"/>
</dbReference>